<evidence type="ECO:0000313" key="2">
    <source>
        <dbReference type="EMBL" id="GAJ20749.1"/>
    </source>
</evidence>
<keyword evidence="1" id="KW-0472">Membrane</keyword>
<keyword evidence="1" id="KW-1133">Transmembrane helix</keyword>
<accession>X1UTF8</accession>
<feature type="non-terminal residue" evidence="2">
    <location>
        <position position="53"/>
    </location>
</feature>
<comment type="caution">
    <text evidence="2">The sequence shown here is derived from an EMBL/GenBank/DDBJ whole genome shotgun (WGS) entry which is preliminary data.</text>
</comment>
<sequence>MKRCTDNDTDRHIEHIALDGKFLEFSYDFHYLLWFLVCGSWPVCFAYIIRQSF</sequence>
<reference evidence="2" key="1">
    <citation type="journal article" date="2014" name="Front. Microbiol.">
        <title>High frequency of phylogenetically diverse reductive dehalogenase-homologous genes in deep subseafloor sedimentary metagenomes.</title>
        <authorList>
            <person name="Kawai M."/>
            <person name="Futagami T."/>
            <person name="Toyoda A."/>
            <person name="Takaki Y."/>
            <person name="Nishi S."/>
            <person name="Hori S."/>
            <person name="Arai W."/>
            <person name="Tsubouchi T."/>
            <person name="Morono Y."/>
            <person name="Uchiyama I."/>
            <person name="Ito T."/>
            <person name="Fujiyama A."/>
            <person name="Inagaki F."/>
            <person name="Takami H."/>
        </authorList>
    </citation>
    <scope>NUCLEOTIDE SEQUENCE</scope>
    <source>
        <strain evidence="2">Expedition CK06-06</strain>
    </source>
</reference>
<dbReference type="EMBL" id="BARW01042177">
    <property type="protein sequence ID" value="GAJ20749.1"/>
    <property type="molecule type" value="Genomic_DNA"/>
</dbReference>
<dbReference type="AlphaFoldDB" id="X1UTF8"/>
<evidence type="ECO:0000256" key="1">
    <source>
        <dbReference type="SAM" id="Phobius"/>
    </source>
</evidence>
<gene>
    <name evidence="2" type="ORF">S12H4_62684</name>
</gene>
<protein>
    <submittedName>
        <fullName evidence="2">Uncharacterized protein</fullName>
    </submittedName>
</protein>
<proteinExistence type="predicted"/>
<name>X1UTF8_9ZZZZ</name>
<organism evidence="2">
    <name type="scientific">marine sediment metagenome</name>
    <dbReference type="NCBI Taxonomy" id="412755"/>
    <lineage>
        <taxon>unclassified sequences</taxon>
        <taxon>metagenomes</taxon>
        <taxon>ecological metagenomes</taxon>
    </lineage>
</organism>
<keyword evidence="1" id="KW-0812">Transmembrane</keyword>
<feature type="transmembrane region" description="Helical" evidence="1">
    <location>
        <begin position="31"/>
        <end position="49"/>
    </location>
</feature>